<dbReference type="PROSITE" id="PS51257">
    <property type="entry name" value="PROKAR_LIPOPROTEIN"/>
    <property type="match status" value="1"/>
</dbReference>
<accession>A0A371BJY9</accession>
<dbReference type="InterPro" id="IPR049712">
    <property type="entry name" value="Poly_export"/>
</dbReference>
<organism evidence="4 5">
    <name type="scientific">Sphingorhabdus pulchriflava</name>
    <dbReference type="NCBI Taxonomy" id="2292257"/>
    <lineage>
        <taxon>Bacteria</taxon>
        <taxon>Pseudomonadati</taxon>
        <taxon>Pseudomonadota</taxon>
        <taxon>Alphaproteobacteria</taxon>
        <taxon>Sphingomonadales</taxon>
        <taxon>Sphingomonadaceae</taxon>
        <taxon>Sphingorhabdus</taxon>
    </lineage>
</organism>
<evidence type="ECO:0000313" key="5">
    <source>
        <dbReference type="Proteomes" id="UP000263833"/>
    </source>
</evidence>
<dbReference type="Gene3D" id="3.10.560.10">
    <property type="entry name" value="Outer membrane lipoprotein wza domain like"/>
    <property type="match status" value="1"/>
</dbReference>
<dbReference type="Pfam" id="PF02563">
    <property type="entry name" value="Poly_export"/>
    <property type="match status" value="1"/>
</dbReference>
<reference evidence="5" key="1">
    <citation type="submission" date="2018-08" db="EMBL/GenBank/DDBJ databases">
        <authorList>
            <person name="Kim S.-J."/>
            <person name="Jung G.-Y."/>
        </authorList>
    </citation>
    <scope>NUCLEOTIDE SEQUENCE [LARGE SCALE GENOMIC DNA]</scope>
    <source>
        <strain evidence="5">GY_G</strain>
    </source>
</reference>
<dbReference type="OrthoDB" id="197007at2"/>
<proteinExistence type="predicted"/>
<dbReference type="GO" id="GO:0015159">
    <property type="term" value="F:polysaccharide transmembrane transporter activity"/>
    <property type="evidence" value="ECO:0007669"/>
    <property type="project" value="InterPro"/>
</dbReference>
<evidence type="ECO:0000259" key="2">
    <source>
        <dbReference type="Pfam" id="PF02563"/>
    </source>
</evidence>
<dbReference type="InterPro" id="IPR003715">
    <property type="entry name" value="Poly_export_N"/>
</dbReference>
<dbReference type="AlphaFoldDB" id="A0A371BJY9"/>
<sequence>MNDASFRKIAFLAVSRFVPPLSAIGAGLLLASCATSDLPRVSVADANAGLVQGYRIAGGDKLKVTVFDEPTLTGEFSVGLDGSLSLPLINAMQASGQTPGELSAKITSALAAGGYVLSPRVSVEVAQHRPFYILGEVNAPGEYPYIGDLTVEQAIAKAQGYSARANKSEVVLRRQGWAEGRKVRLGSTPLLIAPGDTITVQEAFF</sequence>
<dbReference type="Proteomes" id="UP000263833">
    <property type="component" value="Unassembled WGS sequence"/>
</dbReference>
<dbReference type="InterPro" id="IPR019554">
    <property type="entry name" value="Soluble_ligand-bd"/>
</dbReference>
<evidence type="ECO:0000256" key="1">
    <source>
        <dbReference type="ARBA" id="ARBA00022729"/>
    </source>
</evidence>
<gene>
    <name evidence="4" type="ORF">DXH95_07710</name>
</gene>
<comment type="caution">
    <text evidence="4">The sequence shown here is derived from an EMBL/GenBank/DDBJ whole genome shotgun (WGS) entry which is preliminary data.</text>
</comment>
<keyword evidence="5" id="KW-1185">Reference proteome</keyword>
<feature type="domain" description="Polysaccharide export protein N-terminal" evidence="2">
    <location>
        <begin position="52"/>
        <end position="125"/>
    </location>
</feature>
<dbReference type="PANTHER" id="PTHR33619:SF3">
    <property type="entry name" value="POLYSACCHARIDE EXPORT PROTEIN GFCE-RELATED"/>
    <property type="match status" value="1"/>
</dbReference>
<feature type="domain" description="Soluble ligand binding" evidence="3">
    <location>
        <begin position="131"/>
        <end position="175"/>
    </location>
</feature>
<keyword evidence="1" id="KW-0732">Signal</keyword>
<dbReference type="EMBL" id="QRGP01000001">
    <property type="protein sequence ID" value="RDV07902.1"/>
    <property type="molecule type" value="Genomic_DNA"/>
</dbReference>
<protein>
    <submittedName>
        <fullName evidence="4">Polysaccharide export protein</fullName>
    </submittedName>
</protein>
<name>A0A371BJY9_9SPHN</name>
<evidence type="ECO:0000259" key="3">
    <source>
        <dbReference type="Pfam" id="PF10531"/>
    </source>
</evidence>
<evidence type="ECO:0000313" key="4">
    <source>
        <dbReference type="EMBL" id="RDV07902.1"/>
    </source>
</evidence>
<dbReference type="PANTHER" id="PTHR33619">
    <property type="entry name" value="POLYSACCHARIDE EXPORT PROTEIN GFCE-RELATED"/>
    <property type="match status" value="1"/>
</dbReference>
<dbReference type="Pfam" id="PF10531">
    <property type="entry name" value="SLBB"/>
    <property type="match status" value="1"/>
</dbReference>